<organism evidence="10 11">
    <name type="scientific">Fodinibius salinus</name>
    <dbReference type="NCBI Taxonomy" id="860790"/>
    <lineage>
        <taxon>Bacteria</taxon>
        <taxon>Pseudomonadati</taxon>
        <taxon>Balneolota</taxon>
        <taxon>Balneolia</taxon>
        <taxon>Balneolales</taxon>
        <taxon>Balneolaceae</taxon>
        <taxon>Fodinibius</taxon>
    </lineage>
</organism>
<dbReference type="SMART" id="SM00955">
    <property type="entry name" value="RNB"/>
    <property type="match status" value="1"/>
</dbReference>
<dbReference type="SUPFAM" id="SSF50249">
    <property type="entry name" value="Nucleic acid-binding proteins"/>
    <property type="match status" value="4"/>
</dbReference>
<evidence type="ECO:0000313" key="10">
    <source>
        <dbReference type="EMBL" id="TYP94930.1"/>
    </source>
</evidence>
<evidence type="ECO:0000256" key="8">
    <source>
        <dbReference type="HAMAP-Rule" id="MF_01895"/>
    </source>
</evidence>
<feature type="domain" description="S1 motif" evidence="9">
    <location>
        <begin position="633"/>
        <end position="714"/>
    </location>
</feature>
<comment type="catalytic activity">
    <reaction evidence="1 8">
        <text>Exonucleolytic cleavage in the 3'- to 5'-direction to yield nucleoside 5'-phosphates.</text>
        <dbReference type="EC" id="3.1.13.1"/>
    </reaction>
</comment>
<dbReference type="InterPro" id="IPR011805">
    <property type="entry name" value="RNase_R"/>
</dbReference>
<evidence type="ECO:0000256" key="6">
    <source>
        <dbReference type="ARBA" id="ARBA00022839"/>
    </source>
</evidence>
<gene>
    <name evidence="8" type="primary">rnr</name>
    <name evidence="10" type="ORF">LX73_0224</name>
</gene>
<dbReference type="Proteomes" id="UP000324595">
    <property type="component" value="Unassembled WGS sequence"/>
</dbReference>
<dbReference type="GO" id="GO:0008859">
    <property type="term" value="F:exoribonuclease II activity"/>
    <property type="evidence" value="ECO:0007669"/>
    <property type="project" value="UniProtKB-UniRule"/>
</dbReference>
<evidence type="ECO:0000259" key="9">
    <source>
        <dbReference type="PROSITE" id="PS50126"/>
    </source>
</evidence>
<dbReference type="OrthoDB" id="9764149at2"/>
<dbReference type="SMART" id="SM00316">
    <property type="entry name" value="S1"/>
    <property type="match status" value="1"/>
</dbReference>
<dbReference type="PANTHER" id="PTHR23355:SF9">
    <property type="entry name" value="DIS3-LIKE EXONUCLEASE 2"/>
    <property type="match status" value="1"/>
</dbReference>
<name>A0A5D3YM10_9BACT</name>
<keyword evidence="7 8" id="KW-0694">RNA-binding</keyword>
<dbReference type="InterPro" id="IPR040476">
    <property type="entry name" value="CSD2"/>
</dbReference>
<dbReference type="InterPro" id="IPR001900">
    <property type="entry name" value="RNase_II/R"/>
</dbReference>
<keyword evidence="11" id="KW-1185">Reference proteome</keyword>
<dbReference type="CDD" id="cd04471">
    <property type="entry name" value="S1_RNase_R"/>
    <property type="match status" value="1"/>
</dbReference>
<dbReference type="Pfam" id="PF00575">
    <property type="entry name" value="S1"/>
    <property type="match status" value="1"/>
</dbReference>
<evidence type="ECO:0000256" key="2">
    <source>
        <dbReference type="ARBA" id="ARBA00004496"/>
    </source>
</evidence>
<dbReference type="NCBIfam" id="TIGR00358">
    <property type="entry name" value="3_prime_RNase"/>
    <property type="match status" value="1"/>
</dbReference>
<dbReference type="PROSITE" id="PS01175">
    <property type="entry name" value="RIBONUCLEASE_II"/>
    <property type="match status" value="1"/>
</dbReference>
<dbReference type="InterPro" id="IPR012340">
    <property type="entry name" value="NA-bd_OB-fold"/>
</dbReference>
<dbReference type="HAMAP" id="MF_01895">
    <property type="entry name" value="RNase_R"/>
    <property type="match status" value="1"/>
</dbReference>
<dbReference type="Pfam" id="PF08206">
    <property type="entry name" value="OB_RNB"/>
    <property type="match status" value="1"/>
</dbReference>
<dbReference type="GO" id="GO:0005829">
    <property type="term" value="C:cytosol"/>
    <property type="evidence" value="ECO:0007669"/>
    <property type="project" value="TreeGrafter"/>
</dbReference>
<dbReference type="GO" id="GO:0006402">
    <property type="term" value="P:mRNA catabolic process"/>
    <property type="evidence" value="ECO:0007669"/>
    <property type="project" value="TreeGrafter"/>
</dbReference>
<dbReference type="InterPro" id="IPR050180">
    <property type="entry name" value="RNR_Ribonuclease"/>
</dbReference>
<evidence type="ECO:0000256" key="3">
    <source>
        <dbReference type="ARBA" id="ARBA00022490"/>
    </source>
</evidence>
<accession>A0A5D3YM10</accession>
<dbReference type="GO" id="GO:0003723">
    <property type="term" value="F:RNA binding"/>
    <property type="evidence" value="ECO:0007669"/>
    <property type="project" value="UniProtKB-UniRule"/>
</dbReference>
<evidence type="ECO:0000313" key="11">
    <source>
        <dbReference type="Proteomes" id="UP000324595"/>
    </source>
</evidence>
<comment type="caution">
    <text evidence="10">The sequence shown here is derived from an EMBL/GenBank/DDBJ whole genome shotgun (WGS) entry which is preliminary data.</text>
</comment>
<dbReference type="InterPro" id="IPR022966">
    <property type="entry name" value="RNase_II/R_CS"/>
</dbReference>
<dbReference type="EMBL" id="VNHY01000001">
    <property type="protein sequence ID" value="TYP94930.1"/>
    <property type="molecule type" value="Genomic_DNA"/>
</dbReference>
<dbReference type="InterPro" id="IPR013223">
    <property type="entry name" value="RNase_B_OB_dom"/>
</dbReference>
<evidence type="ECO:0000256" key="5">
    <source>
        <dbReference type="ARBA" id="ARBA00022801"/>
    </source>
</evidence>
<dbReference type="Gene3D" id="2.40.50.140">
    <property type="entry name" value="Nucleic acid-binding proteins"/>
    <property type="match status" value="2"/>
</dbReference>
<evidence type="ECO:0000256" key="7">
    <source>
        <dbReference type="ARBA" id="ARBA00022884"/>
    </source>
</evidence>
<dbReference type="InterPro" id="IPR003029">
    <property type="entry name" value="S1_domain"/>
</dbReference>
<evidence type="ECO:0000256" key="4">
    <source>
        <dbReference type="ARBA" id="ARBA00022722"/>
    </source>
</evidence>
<dbReference type="PANTHER" id="PTHR23355">
    <property type="entry name" value="RIBONUCLEASE"/>
    <property type="match status" value="1"/>
</dbReference>
<dbReference type="EC" id="3.1.13.1" evidence="8"/>
<keyword evidence="6 8" id="KW-0269">Exonuclease</keyword>
<reference evidence="10 11" key="1">
    <citation type="submission" date="2019-07" db="EMBL/GenBank/DDBJ databases">
        <title>Genomic Encyclopedia of Archaeal and Bacterial Type Strains, Phase II (KMG-II): from individual species to whole genera.</title>
        <authorList>
            <person name="Goeker M."/>
        </authorList>
    </citation>
    <scope>NUCLEOTIDE SEQUENCE [LARGE SCALE GENOMIC DNA]</scope>
    <source>
        <strain evidence="10 11">DSM 21935</strain>
    </source>
</reference>
<protein>
    <recommendedName>
        <fullName evidence="8">Ribonuclease R</fullName>
        <shortName evidence="8">RNase R</shortName>
        <ecNumber evidence="8">3.1.13.1</ecNumber>
    </recommendedName>
</protein>
<comment type="similarity">
    <text evidence="8">Belongs to the RNR ribonuclease family. RNase R subfamily.</text>
</comment>
<proteinExistence type="inferred from homology"/>
<dbReference type="InterPro" id="IPR004476">
    <property type="entry name" value="RNase_II/RNase_R"/>
</dbReference>
<sequence>MNRSKKETFEDIILDILQKNPNAQLPFNVLQNILQVNGKQDNNRLKSVINSLFDRNLIVKRKGGAIQLADNKSKRGQRTVTGKIDISRRGTGYLITDAFEEDVQVSSKHLGTALQDDKVSVELFDKNNGRRKGKVVEVLERGKSIFVGTLNKQGKQNYLIEPDEKSAHTNFFILPDNIGKAQPGDKVVFELVDWVHPRSLPEASIVEILGKEGSNDANVLSILAENDIKPGFPDQVKVFADNIDSSIPKQEIARRRDIRDETVFTIDPDTAKDFDDALSIKVLDNGNFYLGVHIADVTHYMPRNNVLDEEAYKRGTSVYLVDRVIPMLPEKLSNGVCSLSPHEDKLAYSCFMEISPNGKLVDHSIEETVIHSDHRFTYEEAQEVIDGADSDYAAKIQTAAKLAQTLLDKRFEEGSINFETKEPKFILDDDGTPLDVKLKERLFAHRLIEECMLMANKTVAKHVDGLRKKSNKQDNEDLFPFLYRIHDQPDLDKLKNIEENVKPIGINFHIDSPTVSSKAINVLLDQIKDTPLELTVNDLMLRAMSKAEYSPDNIGHFGLGFEDYAHFTSPIRRYPDVLVHRLLKAYGAGKPGYSYNELKTLGAHCSEQERSAIDAERDSVKLKQVEFLSQHLGEDFDGVISGVMGSGIFVDLEDIHCEGMVRVSDLNDDYYEYNESQHCLIGRNHGKKYQLGKEIRVKVVNTDIKARQIDLKLVDDGE</sequence>
<comment type="function">
    <text evidence="8">3'-5' exoribonuclease that releases 5'-nucleoside monophosphates and is involved in maturation of structured RNAs.</text>
</comment>
<keyword evidence="3 8" id="KW-0963">Cytoplasm</keyword>
<dbReference type="NCBIfam" id="TIGR02063">
    <property type="entry name" value="RNase_R"/>
    <property type="match status" value="1"/>
</dbReference>
<dbReference type="PROSITE" id="PS50126">
    <property type="entry name" value="S1"/>
    <property type="match status" value="1"/>
</dbReference>
<dbReference type="Pfam" id="PF17876">
    <property type="entry name" value="CSD2"/>
    <property type="match status" value="1"/>
</dbReference>
<keyword evidence="4 8" id="KW-0540">Nuclease</keyword>
<dbReference type="AlphaFoldDB" id="A0A5D3YM10"/>
<comment type="subcellular location">
    <subcellularLocation>
        <location evidence="2 8">Cytoplasm</location>
    </subcellularLocation>
</comment>
<dbReference type="Pfam" id="PF00773">
    <property type="entry name" value="RNB"/>
    <property type="match status" value="1"/>
</dbReference>
<keyword evidence="5 8" id="KW-0378">Hydrolase</keyword>
<evidence type="ECO:0000256" key="1">
    <source>
        <dbReference type="ARBA" id="ARBA00001849"/>
    </source>
</evidence>
<dbReference type="RefSeq" id="WP_148897619.1">
    <property type="nucleotide sequence ID" value="NZ_VNHY01000001.1"/>
</dbReference>